<sequence length="237" mass="27105">MVTNPLQRRQKTMGALLSELRSRLGFIAQGSSSQANDPILISFLQEAADIVVADLGIPFFKRITTIKIVKGSKFYDWHDDENDEDINPQDVTGLYIADGVDQRYRLIEGISEWMRAEIDQNMPTHFDRTNGQIELYPIPERDYGLVIEWNSTHFKFTEKDDRCPANSRLVFLRALATAQAHYRMPEAQQTAAAYNELLSYERGNNVTFKQYSLSEGKGEKSYFVTMGADGKFSAHRY</sequence>
<dbReference type="Pfam" id="PF24175">
    <property type="entry name" value="SU10_adaptor"/>
    <property type="match status" value="1"/>
</dbReference>
<proteinExistence type="predicted"/>
<evidence type="ECO:0000313" key="1">
    <source>
        <dbReference type="EMBL" id="MBM6928187.1"/>
    </source>
</evidence>
<name>A0ABS2GTB9_9BURK</name>
<dbReference type="InterPro" id="IPR056209">
    <property type="entry name" value="SU10_adaptor"/>
</dbReference>
<accession>A0ABS2GTB9</accession>
<evidence type="ECO:0000313" key="2">
    <source>
        <dbReference type="Proteomes" id="UP000777002"/>
    </source>
</evidence>
<reference evidence="1 2" key="1">
    <citation type="journal article" date="2021" name="Sci. Rep.">
        <title>The distribution of antibiotic resistance genes in chicken gut microbiota commensals.</title>
        <authorList>
            <person name="Juricova H."/>
            <person name="Matiasovicova J."/>
            <person name="Kubasova T."/>
            <person name="Cejkova D."/>
            <person name="Rychlik I."/>
        </authorList>
    </citation>
    <scope>NUCLEOTIDE SEQUENCE [LARGE SCALE GENOMIC DNA]</scope>
    <source>
        <strain evidence="1 2">An562</strain>
    </source>
</reference>
<organism evidence="1 2">
    <name type="scientific">Parasutterella secunda</name>
    <dbReference type="NCBI Taxonomy" id="626947"/>
    <lineage>
        <taxon>Bacteria</taxon>
        <taxon>Pseudomonadati</taxon>
        <taxon>Pseudomonadota</taxon>
        <taxon>Betaproteobacteria</taxon>
        <taxon>Burkholderiales</taxon>
        <taxon>Sutterellaceae</taxon>
        <taxon>Parasutterella</taxon>
    </lineage>
</organism>
<gene>
    <name evidence="1" type="ORF">H5985_02740</name>
</gene>
<comment type="caution">
    <text evidence="1">The sequence shown here is derived from an EMBL/GenBank/DDBJ whole genome shotgun (WGS) entry which is preliminary data.</text>
</comment>
<dbReference type="Proteomes" id="UP000777002">
    <property type="component" value="Unassembled WGS sequence"/>
</dbReference>
<keyword evidence="2" id="KW-1185">Reference proteome</keyword>
<protein>
    <submittedName>
        <fullName evidence="1">Uncharacterized protein</fullName>
    </submittedName>
</protein>
<dbReference type="EMBL" id="JACJKX010000003">
    <property type="protein sequence ID" value="MBM6928187.1"/>
    <property type="molecule type" value="Genomic_DNA"/>
</dbReference>
<dbReference type="RefSeq" id="WP_205049788.1">
    <property type="nucleotide sequence ID" value="NZ_JACJKX010000003.1"/>
</dbReference>